<reference evidence="2" key="2">
    <citation type="journal article" date="2018" name="Mol. Plant Microbe Interact.">
        <title>Genome sequence resources for the wheat stripe rust pathogen (Puccinia striiformis f. sp. tritici) and the barley stripe rust pathogen (Puccinia striiformis f. sp. hordei).</title>
        <authorList>
            <person name="Xia C."/>
            <person name="Wang M."/>
            <person name="Yin C."/>
            <person name="Cornejo O.E."/>
            <person name="Hulbert S.H."/>
            <person name="Chen X."/>
        </authorList>
    </citation>
    <scope>NUCLEOTIDE SEQUENCE [LARGE SCALE GENOMIC DNA]</scope>
    <source>
        <strain evidence="2">93-210</strain>
    </source>
</reference>
<evidence type="ECO:0000313" key="1">
    <source>
        <dbReference type="EMBL" id="KAI7959655.1"/>
    </source>
</evidence>
<name>A0ACC0EUY3_9BASI</name>
<reference evidence="1 2" key="3">
    <citation type="journal article" date="2022" name="Microbiol. Spectr.">
        <title>Folding features and dynamics of 3D genome architecture in plant fungal pathogens.</title>
        <authorList>
            <person name="Xia C."/>
        </authorList>
    </citation>
    <scope>NUCLEOTIDE SEQUENCE [LARGE SCALE GENOMIC DNA]</scope>
    <source>
        <strain evidence="1 2">93-210</strain>
    </source>
</reference>
<dbReference type="EMBL" id="CM045867">
    <property type="protein sequence ID" value="KAI7959655.1"/>
    <property type="molecule type" value="Genomic_DNA"/>
</dbReference>
<keyword evidence="2" id="KW-1185">Reference proteome</keyword>
<sequence>MNASAMNLRSTISLAIAFVITFDVANGYEACSPELQGCCPGSGGAVCVDKAYPHATREAEHYGSYRYNTFHCLSYEDLVCK</sequence>
<accession>A0ACC0EUY3</accession>
<comment type="caution">
    <text evidence="1">The sequence shown here is derived from an EMBL/GenBank/DDBJ whole genome shotgun (WGS) entry which is preliminary data.</text>
</comment>
<proteinExistence type="predicted"/>
<reference evidence="2" key="1">
    <citation type="journal article" date="2018" name="BMC Genomics">
        <title>Genomic insights into host adaptation between the wheat stripe rust pathogen (Puccinia striiformis f. sp. tritici) and the barley stripe rust pathogen (Puccinia striiformis f. sp. hordei).</title>
        <authorList>
            <person name="Xia C."/>
            <person name="Wang M."/>
            <person name="Yin C."/>
            <person name="Cornejo O.E."/>
            <person name="Hulbert S.H."/>
            <person name="Chen X."/>
        </authorList>
    </citation>
    <scope>NUCLEOTIDE SEQUENCE [LARGE SCALE GENOMIC DNA]</scope>
    <source>
        <strain evidence="2">93-210</strain>
    </source>
</reference>
<dbReference type="Proteomes" id="UP001060170">
    <property type="component" value="Chromosome 3"/>
</dbReference>
<gene>
    <name evidence="1" type="ORF">MJO28_003446</name>
</gene>
<organism evidence="1 2">
    <name type="scientific">Puccinia striiformis f. sp. tritici</name>
    <dbReference type="NCBI Taxonomy" id="168172"/>
    <lineage>
        <taxon>Eukaryota</taxon>
        <taxon>Fungi</taxon>
        <taxon>Dikarya</taxon>
        <taxon>Basidiomycota</taxon>
        <taxon>Pucciniomycotina</taxon>
        <taxon>Pucciniomycetes</taxon>
        <taxon>Pucciniales</taxon>
        <taxon>Pucciniaceae</taxon>
        <taxon>Puccinia</taxon>
    </lineage>
</organism>
<evidence type="ECO:0000313" key="2">
    <source>
        <dbReference type="Proteomes" id="UP001060170"/>
    </source>
</evidence>
<protein>
    <submittedName>
        <fullName evidence="1">Uncharacterized protein</fullName>
    </submittedName>
</protein>